<dbReference type="EMBL" id="JARVKM010000040">
    <property type="protein sequence ID" value="KAK9774611.1"/>
    <property type="molecule type" value="Genomic_DNA"/>
</dbReference>
<keyword evidence="1" id="KW-0808">Transferase</keyword>
<dbReference type="PROSITE" id="PS00584">
    <property type="entry name" value="PFKB_KINASES_2"/>
    <property type="match status" value="1"/>
</dbReference>
<dbReference type="Gene3D" id="1.10.150.240">
    <property type="entry name" value="Putative phosphatase, domain 2"/>
    <property type="match status" value="1"/>
</dbReference>
<evidence type="ECO:0000256" key="2">
    <source>
        <dbReference type="ARBA" id="ARBA00022777"/>
    </source>
</evidence>
<name>A0ABR2XLW2_9PEZI</name>
<dbReference type="InterPro" id="IPR029056">
    <property type="entry name" value="Ribokinase-like"/>
</dbReference>
<evidence type="ECO:0000259" key="3">
    <source>
        <dbReference type="Pfam" id="PF00294"/>
    </source>
</evidence>
<gene>
    <name evidence="4" type="ORF">SCAR479_08696</name>
</gene>
<dbReference type="Gene3D" id="3.40.50.1000">
    <property type="entry name" value="HAD superfamily/HAD-like"/>
    <property type="match status" value="1"/>
</dbReference>
<dbReference type="InterPro" id="IPR006439">
    <property type="entry name" value="HAD-SF_hydro_IA"/>
</dbReference>
<dbReference type="PANTHER" id="PTHR18901">
    <property type="entry name" value="2-DEOXYGLUCOSE-6-PHOSPHATE PHOSPHATASE 2"/>
    <property type="match status" value="1"/>
</dbReference>
<dbReference type="Pfam" id="PF00294">
    <property type="entry name" value="PfkB"/>
    <property type="match status" value="1"/>
</dbReference>
<evidence type="ECO:0000256" key="1">
    <source>
        <dbReference type="ARBA" id="ARBA00022679"/>
    </source>
</evidence>
<dbReference type="InterPro" id="IPR023198">
    <property type="entry name" value="PGP-like_dom2"/>
</dbReference>
<dbReference type="Pfam" id="PF00702">
    <property type="entry name" value="Hydrolase"/>
    <property type="match status" value="1"/>
</dbReference>
<dbReference type="InterPro" id="IPR023214">
    <property type="entry name" value="HAD_sf"/>
</dbReference>
<dbReference type="NCBIfam" id="TIGR01509">
    <property type="entry name" value="HAD-SF-IA-v3"/>
    <property type="match status" value="1"/>
</dbReference>
<dbReference type="Gene3D" id="3.40.1190.20">
    <property type="match status" value="1"/>
</dbReference>
<dbReference type="SUPFAM" id="SSF56784">
    <property type="entry name" value="HAD-like"/>
    <property type="match status" value="1"/>
</dbReference>
<evidence type="ECO:0000313" key="4">
    <source>
        <dbReference type="EMBL" id="KAK9774611.1"/>
    </source>
</evidence>
<feature type="domain" description="Carbohydrate kinase PfkB" evidence="3">
    <location>
        <begin position="396"/>
        <end position="520"/>
    </location>
</feature>
<accession>A0ABR2XLW2</accession>
<dbReference type="SUPFAM" id="SSF53613">
    <property type="entry name" value="Ribokinase-like"/>
    <property type="match status" value="1"/>
</dbReference>
<evidence type="ECO:0000313" key="5">
    <source>
        <dbReference type="Proteomes" id="UP001465668"/>
    </source>
</evidence>
<keyword evidence="5" id="KW-1185">Reference proteome</keyword>
<proteinExistence type="predicted"/>
<dbReference type="PANTHER" id="PTHR18901:SF42">
    <property type="entry name" value="SUPERFAMILY HYDROLASE, PUTATIVE-RELATED"/>
    <property type="match status" value="1"/>
</dbReference>
<dbReference type="InterPro" id="IPR002173">
    <property type="entry name" value="Carboh/pur_kinase_PfkB_CS"/>
</dbReference>
<dbReference type="InterPro" id="IPR011611">
    <property type="entry name" value="PfkB_dom"/>
</dbReference>
<sequence>MDGLLINSEDVIAQTTNQLLEKYGRPVLTRFIRARLMGVSGSTNSDFFHSWAKLPISREQFARESSELMRLHFPECEPLPGAETILSNLSRARSVFSGDRIELQLASGSKSQSYALKTSRPITKQLLGFFQPERRVLGDDPRLRQGRGKPAPDIYLIALQSLNAAAGLGETPILPNECLVIEDSIAGVEAARRAGMRVVWVPHPDVALEHQERQKDVLAGRTSMFEVGDEWQLGEIDDGWAESIASLEDFDYTNVPHFVVEDDKLSASNVTRRRGGNSPNTIDVLEQLVSSDDKTKANIGLNLIAVLPNSSSPAVQEIRRSLGPGVSTANCIHRHDCDEPASSYIIKNLATDSRTIISYNTLPDMNFAEFTEIAKSFGREATWSAPDVRVSVEIEKFPRQGLQELVPEADVVFYSKTWAIGNGYKSPEACLREQAKLTPNALLLCCTWGAQGASAFEPTTGAYVHRDAWVLKDSSVIDTIGAGDTFIAGMLYSYLAHQQDWQLPQKLEFASELAGRKVIQEGFSGLGRLMRSE</sequence>
<dbReference type="InterPro" id="IPR036412">
    <property type="entry name" value="HAD-like_sf"/>
</dbReference>
<dbReference type="Proteomes" id="UP001465668">
    <property type="component" value="Unassembled WGS sequence"/>
</dbReference>
<comment type="caution">
    <text evidence="4">The sequence shown here is derived from an EMBL/GenBank/DDBJ whole genome shotgun (WGS) entry which is preliminary data.</text>
</comment>
<organism evidence="4 5">
    <name type="scientific">Seiridium cardinale</name>
    <dbReference type="NCBI Taxonomy" id="138064"/>
    <lineage>
        <taxon>Eukaryota</taxon>
        <taxon>Fungi</taxon>
        <taxon>Dikarya</taxon>
        <taxon>Ascomycota</taxon>
        <taxon>Pezizomycotina</taxon>
        <taxon>Sordariomycetes</taxon>
        <taxon>Xylariomycetidae</taxon>
        <taxon>Amphisphaeriales</taxon>
        <taxon>Sporocadaceae</taxon>
        <taxon>Seiridium</taxon>
    </lineage>
</organism>
<reference evidence="4 5" key="1">
    <citation type="submission" date="2024-02" db="EMBL/GenBank/DDBJ databases">
        <title>First draft genome assembly of two strains of Seiridium cardinale.</title>
        <authorList>
            <person name="Emiliani G."/>
            <person name="Scali E."/>
        </authorList>
    </citation>
    <scope>NUCLEOTIDE SEQUENCE [LARGE SCALE GENOMIC DNA]</scope>
    <source>
        <strain evidence="4 5">BM-138-000479</strain>
    </source>
</reference>
<protein>
    <recommendedName>
        <fullName evidence="3">Carbohydrate kinase PfkB domain-containing protein</fullName>
    </recommendedName>
</protein>
<keyword evidence="2" id="KW-0418">Kinase</keyword>